<gene>
    <name evidence="2" type="ORF">TGRH88_036930</name>
</gene>
<evidence type="ECO:0000313" key="2">
    <source>
        <dbReference type="EMBL" id="KAF4642964.1"/>
    </source>
</evidence>
<evidence type="ECO:0000256" key="1">
    <source>
        <dbReference type="SAM" id="MobiDB-lite"/>
    </source>
</evidence>
<proteinExistence type="predicted"/>
<dbReference type="VEuPathDB" id="ToxoDB:TGME49_202090"/>
<protein>
    <submittedName>
        <fullName evidence="2">Uncharacterized protein</fullName>
    </submittedName>
</protein>
<sequence length="271" mass="29505">MSGTQGRFLGKRFPNHLRKLESARKSGPNPVGCAKHSERAPKTRPAITRLTCAPESQERLSHTQVSFLVRVRVTELLTFLCYQRAALFVQVAVNAEQPAGPQAASVPAVPSDEKNAGNEVTENPAMPPVLEDVIESMEGGISAIHSVEDRLQKDLEMMMSVEKELRDNGALNSAAGEEPLIEGASAGSVITMILKRMRDDTAAMKSMMVKEMDDIRRMVNYDTSVTSRIMQLFPAVDIQGTLEAMKGAVTQQMELLQTILGSGANLPNSIL</sequence>
<evidence type="ECO:0000313" key="3">
    <source>
        <dbReference type="Proteomes" id="UP000557509"/>
    </source>
</evidence>
<dbReference type="EMBL" id="JAAUHK010000193">
    <property type="protein sequence ID" value="KAF4642964.1"/>
    <property type="molecule type" value="Genomic_DNA"/>
</dbReference>
<keyword evidence="3" id="KW-1185">Reference proteome</keyword>
<reference evidence="2 3" key="1">
    <citation type="submission" date="2020-03" db="EMBL/GenBank/DDBJ databases">
        <title>Genome sequence of Toxoplasma gondii RH-88 strain.</title>
        <authorList>
            <person name="Lorenzi H.A."/>
            <person name="Venepally P."/>
            <person name="Rozenberg A."/>
            <person name="Sibley D."/>
        </authorList>
    </citation>
    <scope>NUCLEOTIDE SEQUENCE [LARGE SCALE GENOMIC DNA]</scope>
    <source>
        <strain evidence="2 3">RH-88</strain>
    </source>
</reference>
<dbReference type="AlphaFoldDB" id="A0A7J6K7M1"/>
<feature type="region of interest" description="Disordered" evidence="1">
    <location>
        <begin position="100"/>
        <end position="124"/>
    </location>
</feature>
<comment type="caution">
    <text evidence="2">The sequence shown here is derived from an EMBL/GenBank/DDBJ whole genome shotgun (WGS) entry which is preliminary data.</text>
</comment>
<dbReference type="Proteomes" id="UP000557509">
    <property type="component" value="Unassembled WGS sequence"/>
</dbReference>
<feature type="region of interest" description="Disordered" evidence="1">
    <location>
        <begin position="21"/>
        <end position="44"/>
    </location>
</feature>
<accession>A0A7J6K7M1</accession>
<organism evidence="2 3">
    <name type="scientific">Toxoplasma gondii</name>
    <dbReference type="NCBI Taxonomy" id="5811"/>
    <lineage>
        <taxon>Eukaryota</taxon>
        <taxon>Sar</taxon>
        <taxon>Alveolata</taxon>
        <taxon>Apicomplexa</taxon>
        <taxon>Conoidasida</taxon>
        <taxon>Coccidia</taxon>
        <taxon>Eucoccidiorida</taxon>
        <taxon>Eimeriorina</taxon>
        <taxon>Sarcocystidae</taxon>
        <taxon>Toxoplasma</taxon>
    </lineage>
</organism>
<name>A0A7J6K7M1_TOXGO</name>